<protein>
    <submittedName>
        <fullName evidence="2">Membrane protein</fullName>
    </submittedName>
</protein>
<dbReference type="OrthoDB" id="9781614at2"/>
<feature type="transmembrane region" description="Helical" evidence="1">
    <location>
        <begin position="44"/>
        <end position="62"/>
    </location>
</feature>
<dbReference type="Pfam" id="PF07556">
    <property type="entry name" value="DUF1538"/>
    <property type="match status" value="1"/>
</dbReference>
<feature type="transmembrane region" description="Helical" evidence="1">
    <location>
        <begin position="222"/>
        <end position="242"/>
    </location>
</feature>
<dbReference type="EMBL" id="CP010552">
    <property type="protein sequence ID" value="ALE52708.1"/>
    <property type="molecule type" value="Genomic_DNA"/>
</dbReference>
<keyword evidence="1" id="KW-0472">Membrane</keyword>
<keyword evidence="1" id="KW-1133">Transmembrane helix</keyword>
<evidence type="ECO:0000256" key="1">
    <source>
        <dbReference type="SAM" id="Phobius"/>
    </source>
</evidence>
<feature type="transmembrane region" description="Helical" evidence="1">
    <location>
        <begin position="134"/>
        <end position="154"/>
    </location>
</feature>
<dbReference type="AlphaFoldDB" id="A0A0M4NHG8"/>
<dbReference type="InterPro" id="IPR011435">
    <property type="entry name" value="UmpAB"/>
</dbReference>
<organism evidence="2 3">
    <name type="scientific">Candidatus Thioglobus autotrophicus</name>
    <dbReference type="NCBI Taxonomy" id="1705394"/>
    <lineage>
        <taxon>Bacteria</taxon>
        <taxon>Pseudomonadati</taxon>
        <taxon>Pseudomonadota</taxon>
        <taxon>Gammaproteobacteria</taxon>
        <taxon>Candidatus Pseudothioglobaceae</taxon>
        <taxon>Candidatus Thioglobus</taxon>
    </lineage>
</organism>
<keyword evidence="1" id="KW-0812">Transmembrane</keyword>
<feature type="transmembrane region" description="Helical" evidence="1">
    <location>
        <begin position="161"/>
        <end position="186"/>
    </location>
</feature>
<feature type="transmembrane region" description="Helical" evidence="1">
    <location>
        <begin position="20"/>
        <end position="38"/>
    </location>
</feature>
<evidence type="ECO:0000313" key="2">
    <source>
        <dbReference type="EMBL" id="ALE52708.1"/>
    </source>
</evidence>
<dbReference type="STRING" id="1705394.SP60_05505"/>
<feature type="transmembrane region" description="Helical" evidence="1">
    <location>
        <begin position="192"/>
        <end position="210"/>
    </location>
</feature>
<accession>A0A0M4NHG8</accession>
<dbReference type="KEGG" id="tho:SP60_05505"/>
<dbReference type="RefSeq" id="WP_053951674.1">
    <property type="nucleotide sequence ID" value="NZ_CP010552.1"/>
</dbReference>
<dbReference type="Proteomes" id="UP000058020">
    <property type="component" value="Chromosome"/>
</dbReference>
<gene>
    <name evidence="2" type="ORF">SP60_05505</name>
</gene>
<dbReference type="PATRIC" id="fig|1705394.5.peg.1100"/>
<proteinExistence type="predicted"/>
<reference evidence="2 3" key="1">
    <citation type="journal article" date="2015" name="Genome Announc.">
        <title>Genome Sequence of 'Candidatus Thioglobus autotrophica' Strain EF1, a Chemoautotroph from the SUP05 Clade of Marine Gammaproteobacteria.</title>
        <authorList>
            <person name="Shah V."/>
            <person name="Morris R.M."/>
        </authorList>
    </citation>
    <scope>NUCLEOTIDE SEQUENCE [LARGE SCALE GENOMIC DNA]</scope>
    <source>
        <strain evidence="2 3">EF1</strain>
    </source>
</reference>
<keyword evidence="3" id="KW-1185">Reference proteome</keyword>
<evidence type="ECO:0000313" key="3">
    <source>
        <dbReference type="Proteomes" id="UP000058020"/>
    </source>
</evidence>
<name>A0A0M4NHG8_9GAMM</name>
<feature type="transmembrane region" description="Helical" evidence="1">
    <location>
        <begin position="83"/>
        <end position="100"/>
    </location>
</feature>
<sequence>MKKTLYQFAKNLVDSSKDLAPIVLVIAFFQIVVLQQSIPNMDNIVIGTGFVLIGLTLFMHGLKLGLFPIGEVLAFSFVKKGSIAWLLVFSFALGFGATIAEPDLIVMANEAAKVAQFGGIITSDAELNQYAQTLRYTVAIAVGISVVIGVIKILKGWAIQYLIIGGYLLVMVGTLLAPDFIIGIAYDAGGVTTGPITVPLLTALGVGLSSSIRARNPLIDGFGMIAIASLLPIVAIMIFGIFQ</sequence>